<dbReference type="AlphaFoldDB" id="A0A9Q3H3H8"/>
<accession>A0A9Q3H3H8</accession>
<evidence type="ECO:0000313" key="2">
    <source>
        <dbReference type="EMBL" id="MBW0489702.1"/>
    </source>
</evidence>
<dbReference type="OrthoDB" id="3059824at2759"/>
<organism evidence="2 3">
    <name type="scientific">Austropuccinia psidii MF-1</name>
    <dbReference type="NCBI Taxonomy" id="1389203"/>
    <lineage>
        <taxon>Eukaryota</taxon>
        <taxon>Fungi</taxon>
        <taxon>Dikarya</taxon>
        <taxon>Basidiomycota</taxon>
        <taxon>Pucciniomycotina</taxon>
        <taxon>Pucciniomycetes</taxon>
        <taxon>Pucciniales</taxon>
        <taxon>Sphaerophragmiaceae</taxon>
        <taxon>Austropuccinia</taxon>
    </lineage>
</organism>
<sequence>MNPNTLWPYSNRKVTEKENEIKTNRSIEENKPTYNKSIDEYSEISRDRNDSSDGNSMLIKKDDRTTSHIKVVRPRHPTIINSDAEKLNILTYQGRIKAFITIQERSPKTYIKAPDSIHKEEW</sequence>
<evidence type="ECO:0000313" key="3">
    <source>
        <dbReference type="Proteomes" id="UP000765509"/>
    </source>
</evidence>
<protein>
    <submittedName>
        <fullName evidence="2">Uncharacterized protein</fullName>
    </submittedName>
</protein>
<proteinExistence type="predicted"/>
<evidence type="ECO:0000256" key="1">
    <source>
        <dbReference type="SAM" id="MobiDB-lite"/>
    </source>
</evidence>
<name>A0A9Q3H3H8_9BASI</name>
<dbReference type="Proteomes" id="UP000765509">
    <property type="component" value="Unassembled WGS sequence"/>
</dbReference>
<feature type="region of interest" description="Disordered" evidence="1">
    <location>
        <begin position="1"/>
        <end position="68"/>
    </location>
</feature>
<feature type="compositionally biased region" description="Basic and acidic residues" evidence="1">
    <location>
        <begin position="13"/>
        <end position="51"/>
    </location>
</feature>
<reference evidence="2" key="1">
    <citation type="submission" date="2021-03" db="EMBL/GenBank/DDBJ databases">
        <title>Draft genome sequence of rust myrtle Austropuccinia psidii MF-1, a brazilian biotype.</title>
        <authorList>
            <person name="Quecine M.C."/>
            <person name="Pachon D.M.R."/>
            <person name="Bonatelli M.L."/>
            <person name="Correr F.H."/>
            <person name="Franceschini L.M."/>
            <person name="Leite T.F."/>
            <person name="Margarido G.R.A."/>
            <person name="Almeida C.A."/>
            <person name="Ferrarezi J.A."/>
            <person name="Labate C.A."/>
        </authorList>
    </citation>
    <scope>NUCLEOTIDE SEQUENCE</scope>
    <source>
        <strain evidence="2">MF-1</strain>
    </source>
</reference>
<comment type="caution">
    <text evidence="2">The sequence shown here is derived from an EMBL/GenBank/DDBJ whole genome shotgun (WGS) entry which is preliminary data.</text>
</comment>
<keyword evidence="3" id="KW-1185">Reference proteome</keyword>
<dbReference type="EMBL" id="AVOT02010219">
    <property type="protein sequence ID" value="MBW0489702.1"/>
    <property type="molecule type" value="Genomic_DNA"/>
</dbReference>
<gene>
    <name evidence="2" type="ORF">O181_029417</name>
</gene>